<keyword evidence="3" id="KW-1185">Reference proteome</keyword>
<dbReference type="Proteomes" id="UP000245283">
    <property type="component" value="Unassembled WGS sequence"/>
</dbReference>
<dbReference type="PANTHER" id="PTHR37309">
    <property type="entry name" value="SLR0284 PROTEIN"/>
    <property type="match status" value="1"/>
</dbReference>
<organism evidence="2 3">
    <name type="scientific">Ancrocorticia populi</name>
    <dbReference type="NCBI Taxonomy" id="2175228"/>
    <lineage>
        <taxon>Bacteria</taxon>
        <taxon>Bacillati</taxon>
        <taxon>Actinomycetota</taxon>
        <taxon>Actinomycetes</taxon>
        <taxon>Actinomycetales</taxon>
        <taxon>Actinomycetaceae</taxon>
        <taxon>Ancrocorticia</taxon>
    </lineage>
</organism>
<feature type="transmembrane region" description="Helical" evidence="1">
    <location>
        <begin position="33"/>
        <end position="51"/>
    </location>
</feature>
<feature type="transmembrane region" description="Helical" evidence="1">
    <location>
        <begin position="63"/>
        <end position="85"/>
    </location>
</feature>
<gene>
    <name evidence="2" type="ORF">DD236_08920</name>
</gene>
<evidence type="ECO:0008006" key="4">
    <source>
        <dbReference type="Google" id="ProtNLM"/>
    </source>
</evidence>
<keyword evidence="1" id="KW-0812">Transmembrane</keyword>
<protein>
    <recommendedName>
        <fullName evidence="4">Phage holin family protein</fullName>
    </recommendedName>
</protein>
<evidence type="ECO:0000313" key="2">
    <source>
        <dbReference type="EMBL" id="PWF26181.1"/>
    </source>
</evidence>
<dbReference type="PANTHER" id="PTHR37309:SF1">
    <property type="entry name" value="SLR0284 PROTEIN"/>
    <property type="match status" value="1"/>
</dbReference>
<evidence type="ECO:0000256" key="1">
    <source>
        <dbReference type="SAM" id="Phobius"/>
    </source>
</evidence>
<sequence>MKLLVRSLVNALGLWACVELLRGITLIGSSDYVWLYYLLAGVILAVVNVLVRPIVMIFSIPFYVLTLGLFFIVVNALMLGLTSWITGFFNVGIHVDGFMWALIGGIVVGIINVVADLFLPLKYQRN</sequence>
<dbReference type="RefSeq" id="WP_109094008.1">
    <property type="nucleotide sequence ID" value="NZ_JBQDCU010000039.1"/>
</dbReference>
<name>A0A2V1KB52_9ACTO</name>
<keyword evidence="1" id="KW-1133">Transmembrane helix</keyword>
<comment type="caution">
    <text evidence="2">The sequence shown here is derived from an EMBL/GenBank/DDBJ whole genome shotgun (WGS) entry which is preliminary data.</text>
</comment>
<evidence type="ECO:0000313" key="3">
    <source>
        <dbReference type="Proteomes" id="UP000245283"/>
    </source>
</evidence>
<dbReference type="OrthoDB" id="9810847at2"/>
<feature type="transmembrane region" description="Helical" evidence="1">
    <location>
        <begin position="97"/>
        <end position="119"/>
    </location>
</feature>
<dbReference type="Pfam" id="PF04020">
    <property type="entry name" value="Phage_holin_4_2"/>
    <property type="match status" value="1"/>
</dbReference>
<proteinExistence type="predicted"/>
<reference evidence="3" key="1">
    <citation type="submission" date="2018-05" db="EMBL/GenBank/DDBJ databases">
        <authorList>
            <person name="Li Y."/>
        </authorList>
    </citation>
    <scope>NUCLEOTIDE SEQUENCE [LARGE SCALE GENOMIC DNA]</scope>
    <source>
        <strain evidence="3">sk1b4</strain>
    </source>
</reference>
<accession>A0A2V1KB52</accession>
<dbReference type="AlphaFoldDB" id="A0A2V1KB52"/>
<keyword evidence="1" id="KW-0472">Membrane</keyword>
<dbReference type="EMBL" id="QETB01000004">
    <property type="protein sequence ID" value="PWF26181.1"/>
    <property type="molecule type" value="Genomic_DNA"/>
</dbReference>
<dbReference type="InterPro" id="IPR007165">
    <property type="entry name" value="Phage_holin_4_2"/>
</dbReference>